<feature type="compositionally biased region" description="Polar residues" evidence="1">
    <location>
        <begin position="782"/>
        <end position="794"/>
    </location>
</feature>
<dbReference type="EMBL" id="KL648738">
    <property type="protein sequence ID" value="KEY64457.1"/>
    <property type="molecule type" value="Genomic_DNA"/>
</dbReference>
<protein>
    <submittedName>
        <fullName evidence="2">Uncharacterized protein</fullName>
    </submittedName>
</protein>
<gene>
    <name evidence="2" type="ORF">S7711_05275</name>
</gene>
<keyword evidence="3" id="KW-1185">Reference proteome</keyword>
<feature type="compositionally biased region" description="Polar residues" evidence="1">
    <location>
        <begin position="287"/>
        <end position="300"/>
    </location>
</feature>
<organism evidence="2 3">
    <name type="scientific">Stachybotrys chartarum (strain CBS 109288 / IBT 7711)</name>
    <name type="common">Toxic black mold</name>
    <name type="synonym">Stilbospora chartarum</name>
    <dbReference type="NCBI Taxonomy" id="1280523"/>
    <lineage>
        <taxon>Eukaryota</taxon>
        <taxon>Fungi</taxon>
        <taxon>Dikarya</taxon>
        <taxon>Ascomycota</taxon>
        <taxon>Pezizomycotina</taxon>
        <taxon>Sordariomycetes</taxon>
        <taxon>Hypocreomycetidae</taxon>
        <taxon>Hypocreales</taxon>
        <taxon>Stachybotryaceae</taxon>
        <taxon>Stachybotrys</taxon>
    </lineage>
</organism>
<evidence type="ECO:0000256" key="1">
    <source>
        <dbReference type="SAM" id="MobiDB-lite"/>
    </source>
</evidence>
<evidence type="ECO:0000313" key="3">
    <source>
        <dbReference type="Proteomes" id="UP000028045"/>
    </source>
</evidence>
<dbReference type="AlphaFoldDB" id="A0A084AGM8"/>
<evidence type="ECO:0000313" key="2">
    <source>
        <dbReference type="EMBL" id="KEY64457.1"/>
    </source>
</evidence>
<feature type="region of interest" description="Disordered" evidence="1">
    <location>
        <begin position="271"/>
        <end position="304"/>
    </location>
</feature>
<feature type="region of interest" description="Disordered" evidence="1">
    <location>
        <begin position="180"/>
        <end position="230"/>
    </location>
</feature>
<accession>A0A084AGM8</accession>
<feature type="region of interest" description="Disordered" evidence="1">
    <location>
        <begin position="454"/>
        <end position="493"/>
    </location>
</feature>
<feature type="region of interest" description="Disordered" evidence="1">
    <location>
        <begin position="772"/>
        <end position="812"/>
    </location>
</feature>
<feature type="compositionally biased region" description="Polar residues" evidence="1">
    <location>
        <begin position="801"/>
        <end position="812"/>
    </location>
</feature>
<reference evidence="2 3" key="1">
    <citation type="journal article" date="2014" name="BMC Genomics">
        <title>Comparative genome sequencing reveals chemotype-specific gene clusters in the toxigenic black mold Stachybotrys.</title>
        <authorList>
            <person name="Semeiks J."/>
            <person name="Borek D."/>
            <person name="Otwinowski Z."/>
            <person name="Grishin N.V."/>
        </authorList>
    </citation>
    <scope>NUCLEOTIDE SEQUENCE [LARGE SCALE GENOMIC DNA]</scope>
    <source>
        <strain evidence="3">CBS 109288 / IBT 7711</strain>
    </source>
</reference>
<proteinExistence type="predicted"/>
<dbReference type="HOGENOM" id="CLU_347534_0_0_1"/>
<dbReference type="OrthoDB" id="10326130at2759"/>
<feature type="compositionally biased region" description="Polar residues" evidence="1">
    <location>
        <begin position="185"/>
        <end position="214"/>
    </location>
</feature>
<feature type="compositionally biased region" description="Basic residues" evidence="1">
    <location>
        <begin position="564"/>
        <end position="575"/>
    </location>
</feature>
<name>A0A084AGM8_STACB</name>
<feature type="region of interest" description="Disordered" evidence="1">
    <location>
        <begin position="534"/>
        <end position="592"/>
    </location>
</feature>
<dbReference type="Proteomes" id="UP000028045">
    <property type="component" value="Unassembled WGS sequence"/>
</dbReference>
<sequence>MADDSFSPWDIAPEGFHRYDFDEASQFMNAMDFDRQYLLSDTDADQTNEEVLASAPSMASSIVTKVAAGPSANMAIDSAPLLDERNLFRVASDTNMGTGTVNMGQIDMRNNASLDPRTFNQSSSDVFVHHATGPNSAGMNDMPLTEHCYTENVTTDRAGATSTLINTTGAAYINHAHSEPPSAGFHSSNIPSVSFNLNDQSKTPAQRVSQSGLIKTTEPDKQQPIASVPQSLQQSNSQVVSLGAEALVATSATASQRTILIPKPVYRALPKNAAPQPSVGLGEQHHTSPQSQASQVPKQRSVSFPGVPSPSVFAAARKMDKPQFLHESYLAVKARGFKTATNMSGMERLSVLDNGLRVAFHRGVSFMQLSLWQSLTQEFGRNGTFLGFKVDVPGGKDEVDSAIKSFLKDLGTVDINAQPAVHAGTIRDHFQAVHPGIYPVVPEQLEKLPETLPAFEPLKKSPKKRSNSKADPNDNTNQKSEEPSKPKPKKEKQQFFTLQSEGLTRFYKGNRHTGFKCSDGMWRCLEGEALAAAQERTRQKEESEAAATKKRKEAPETAVDPKPPPKRRATKKQAAAKKAPTEQDASNQNAVETKPVQAPIANTGSEQVQLSPPSAQMASLPRSATMADPKVANGFVGAPMTTPTVSNQFVGTQYTAASFPDQSAQPMFNPQMTMHLPVPGYIAESNGQQHLGIYSSPGNNSEMHMPALNPSSNLQPQNQSYAPRLCLPAQSWQPAVQNQVQANSNPMQMPTPSAQFGATQQSLNPQLGATQRFSSPRFMNHPATSQSAFINSGMGQAPDASFQTQNHVSAQA</sequence>